<proteinExistence type="predicted"/>
<evidence type="ECO:0000256" key="1">
    <source>
        <dbReference type="SAM" id="Phobius"/>
    </source>
</evidence>
<dbReference type="InterPro" id="IPR049500">
    <property type="entry name" value="Peptidase_M50B-like"/>
</dbReference>
<dbReference type="Proteomes" id="UP001611415">
    <property type="component" value="Unassembled WGS sequence"/>
</dbReference>
<keyword evidence="3" id="KW-1185">Reference proteome</keyword>
<gene>
    <name evidence="2" type="ORF">ACH49W_16435</name>
</gene>
<accession>A0ABW7X1H7</accession>
<evidence type="ECO:0000313" key="2">
    <source>
        <dbReference type="EMBL" id="MFI2474964.1"/>
    </source>
</evidence>
<keyword evidence="1" id="KW-0472">Membrane</keyword>
<feature type="transmembrane region" description="Helical" evidence="1">
    <location>
        <begin position="170"/>
        <end position="189"/>
    </location>
</feature>
<keyword evidence="1" id="KW-1133">Transmembrane helix</keyword>
<feature type="transmembrane region" description="Helical" evidence="1">
    <location>
        <begin position="97"/>
        <end position="117"/>
    </location>
</feature>
<evidence type="ECO:0000313" key="3">
    <source>
        <dbReference type="Proteomes" id="UP001611415"/>
    </source>
</evidence>
<comment type="caution">
    <text evidence="2">The sequence shown here is derived from an EMBL/GenBank/DDBJ whole genome shotgun (WGS) entry which is preliminary data.</text>
</comment>
<feature type="transmembrane region" description="Helical" evidence="1">
    <location>
        <begin position="144"/>
        <end position="164"/>
    </location>
</feature>
<keyword evidence="1" id="KW-0812">Transmembrane</keyword>
<feature type="transmembrane region" description="Helical" evidence="1">
    <location>
        <begin position="123"/>
        <end position="139"/>
    </location>
</feature>
<protein>
    <submittedName>
        <fullName evidence="2">M50 family metallopeptidase</fullName>
    </submittedName>
</protein>
<reference evidence="2 3" key="1">
    <citation type="submission" date="2024-10" db="EMBL/GenBank/DDBJ databases">
        <title>The Natural Products Discovery Center: Release of the First 8490 Sequenced Strains for Exploring Actinobacteria Biosynthetic Diversity.</title>
        <authorList>
            <person name="Kalkreuter E."/>
            <person name="Kautsar S.A."/>
            <person name="Yang D."/>
            <person name="Bader C.D."/>
            <person name="Teijaro C.N."/>
            <person name="Fluegel L."/>
            <person name="Davis C.M."/>
            <person name="Simpson J.R."/>
            <person name="Lauterbach L."/>
            <person name="Steele A.D."/>
            <person name="Gui C."/>
            <person name="Meng S."/>
            <person name="Li G."/>
            <person name="Viehrig K."/>
            <person name="Ye F."/>
            <person name="Su P."/>
            <person name="Kiefer A.F."/>
            <person name="Nichols A."/>
            <person name="Cepeda A.J."/>
            <person name="Yan W."/>
            <person name="Fan B."/>
            <person name="Jiang Y."/>
            <person name="Adhikari A."/>
            <person name="Zheng C.-J."/>
            <person name="Schuster L."/>
            <person name="Cowan T.M."/>
            <person name="Smanski M.J."/>
            <person name="Chevrette M.G."/>
            <person name="De Carvalho L.P.S."/>
            <person name="Shen B."/>
        </authorList>
    </citation>
    <scope>NUCLEOTIDE SEQUENCE [LARGE SCALE GENOMIC DNA]</scope>
    <source>
        <strain evidence="2 3">NPDC019275</strain>
    </source>
</reference>
<feature type="transmembrane region" description="Helical" evidence="1">
    <location>
        <begin position="220"/>
        <end position="243"/>
    </location>
</feature>
<organism evidence="2 3">
    <name type="scientific">Nocardia xishanensis</name>
    <dbReference type="NCBI Taxonomy" id="238964"/>
    <lineage>
        <taxon>Bacteria</taxon>
        <taxon>Bacillati</taxon>
        <taxon>Actinomycetota</taxon>
        <taxon>Actinomycetes</taxon>
        <taxon>Mycobacteriales</taxon>
        <taxon>Nocardiaceae</taxon>
        <taxon>Nocardia</taxon>
    </lineage>
</organism>
<dbReference type="EMBL" id="JBIRYO010000009">
    <property type="protein sequence ID" value="MFI2474964.1"/>
    <property type="molecule type" value="Genomic_DNA"/>
</dbReference>
<dbReference type="RefSeq" id="WP_364826291.1">
    <property type="nucleotide sequence ID" value="NZ_JBFAYM010000020.1"/>
</dbReference>
<dbReference type="Pfam" id="PF13398">
    <property type="entry name" value="Peptidase_M50B"/>
    <property type="match status" value="1"/>
</dbReference>
<feature type="transmembrane region" description="Helical" evidence="1">
    <location>
        <begin position="26"/>
        <end position="45"/>
    </location>
</feature>
<name>A0ABW7X1H7_9NOCA</name>
<sequence>MNTAELVDRGASIADRLTTTQTPPPWELVVVTGVAALVLVGYSPLWRLTRNVVTIAHEGGHAFTALLTGRRLNSITLHSDTSGLTVSSGKPYGPGMIFTAMAGYPAPPLLGLGFAALLGADRITLMLWTSIALLAAVLIKVRNIYGLFTVFALGATVFAVSWFGTDTVQAAFAYLAAWFLLLAGLRPVIEMQRGRVHRWRQPGDVDSDADQLARLTHIPALLWVLFFGALALAALLFGGGLMLSDATGICLPVVSGECAPPGVQAP</sequence>